<dbReference type="AlphaFoldDB" id="A0A7R9BFI2"/>
<evidence type="ECO:0000313" key="2">
    <source>
        <dbReference type="Proteomes" id="UP000678499"/>
    </source>
</evidence>
<proteinExistence type="predicted"/>
<sequence>MIDWRGLSECECVIWCRVRRPAPTRRGGIELFVVGGGGINEWSLRGGLNDDFGTSSPLGEGSMGWGPVDHIGYLLEGPNSNNAHEDDEGKCKNTGLDCDPTSDDQISMFHTIAFGLDDKSDDASGLSSSKLDSDGDVVFKDKMMSEATIESTLQMLQTSVANWGSTVTSSASSPTLSLPSLMALPSVSKPNSAAAASQAASVSDVSCQLTSNADTTETTISNPSVFRLPIKQEHSYSLLISQTPGSRSQCGERIIIRRNPEKQVSCLLLFMFVKILVRVIILDGSKWAHSLPIDITSSFDHSVENR</sequence>
<reference evidence="1" key="1">
    <citation type="submission" date="2020-11" db="EMBL/GenBank/DDBJ databases">
        <authorList>
            <person name="Tran Van P."/>
        </authorList>
    </citation>
    <scope>NUCLEOTIDE SEQUENCE</scope>
</reference>
<protein>
    <submittedName>
        <fullName evidence="1">Uncharacterized protein</fullName>
    </submittedName>
</protein>
<accession>A0A7R9BFI2</accession>
<name>A0A7R9BFI2_9CRUS</name>
<dbReference type="Proteomes" id="UP000678499">
    <property type="component" value="Unassembled WGS sequence"/>
</dbReference>
<keyword evidence="2" id="KW-1185">Reference proteome</keyword>
<organism evidence="1">
    <name type="scientific">Notodromas monacha</name>
    <dbReference type="NCBI Taxonomy" id="399045"/>
    <lineage>
        <taxon>Eukaryota</taxon>
        <taxon>Metazoa</taxon>
        <taxon>Ecdysozoa</taxon>
        <taxon>Arthropoda</taxon>
        <taxon>Crustacea</taxon>
        <taxon>Oligostraca</taxon>
        <taxon>Ostracoda</taxon>
        <taxon>Podocopa</taxon>
        <taxon>Podocopida</taxon>
        <taxon>Cypridocopina</taxon>
        <taxon>Cypridoidea</taxon>
        <taxon>Cyprididae</taxon>
        <taxon>Notodromas</taxon>
    </lineage>
</organism>
<gene>
    <name evidence="1" type="ORF">NMOB1V02_LOCUS1432</name>
</gene>
<dbReference type="EMBL" id="OA882180">
    <property type="protein sequence ID" value="CAD7273551.1"/>
    <property type="molecule type" value="Genomic_DNA"/>
</dbReference>
<dbReference type="EMBL" id="CAJPEX010000143">
    <property type="protein sequence ID" value="CAG0913703.1"/>
    <property type="molecule type" value="Genomic_DNA"/>
</dbReference>
<evidence type="ECO:0000313" key="1">
    <source>
        <dbReference type="EMBL" id="CAD7273551.1"/>
    </source>
</evidence>